<dbReference type="AlphaFoldDB" id="A0A5J4RNP6"/>
<accession>A0A5J4RNP6</accession>
<feature type="non-terminal residue" evidence="4">
    <location>
        <position position="35"/>
    </location>
</feature>
<reference evidence="4" key="1">
    <citation type="submission" date="2019-03" db="EMBL/GenBank/DDBJ databases">
        <title>Single cell metagenomics reveals metabolic interactions within the superorganism composed of flagellate Streblomastix strix and complex community of Bacteroidetes bacteria on its surface.</title>
        <authorList>
            <person name="Treitli S.C."/>
            <person name="Kolisko M."/>
            <person name="Husnik F."/>
            <person name="Keeling P."/>
            <person name="Hampl V."/>
        </authorList>
    </citation>
    <scope>NUCLEOTIDE SEQUENCE</scope>
    <source>
        <strain evidence="4">STM</strain>
    </source>
</reference>
<dbReference type="EMBL" id="SNRY01000968">
    <property type="protein sequence ID" value="KAA6334720.1"/>
    <property type="molecule type" value="Genomic_DNA"/>
</dbReference>
<keyword evidence="1" id="KW-0812">Transmembrane</keyword>
<name>A0A5J4RNP6_9ZZZZ</name>
<dbReference type="EMBL" id="SNRY01000968">
    <property type="protein sequence ID" value="KAA6334709.1"/>
    <property type="molecule type" value="Genomic_DNA"/>
</dbReference>
<sequence>MPAIRQKYGFHLIAILTVIVWGTTFVSTKVLINHG</sequence>
<keyword evidence="1" id="KW-0472">Membrane</keyword>
<evidence type="ECO:0000256" key="1">
    <source>
        <dbReference type="SAM" id="Phobius"/>
    </source>
</evidence>
<proteinExistence type="predicted"/>
<feature type="transmembrane region" description="Helical" evidence="1">
    <location>
        <begin position="12"/>
        <end position="32"/>
    </location>
</feature>
<organism evidence="4">
    <name type="scientific">termite gut metagenome</name>
    <dbReference type="NCBI Taxonomy" id="433724"/>
    <lineage>
        <taxon>unclassified sequences</taxon>
        <taxon>metagenomes</taxon>
        <taxon>organismal metagenomes</taxon>
    </lineage>
</organism>
<evidence type="ECO:0000313" key="4">
    <source>
        <dbReference type="EMBL" id="KAA6334720.1"/>
    </source>
</evidence>
<comment type="caution">
    <text evidence="4">The sequence shown here is derived from an EMBL/GenBank/DDBJ whole genome shotgun (WGS) entry which is preliminary data.</text>
</comment>
<gene>
    <name evidence="3" type="ORF">EZS27_016988</name>
    <name evidence="4" type="ORF">EZS27_016999</name>
    <name evidence="2" type="ORF">EZS27_041057</name>
</gene>
<protein>
    <submittedName>
        <fullName evidence="4">Putative amino-acid metabolite efflux pump</fullName>
    </submittedName>
</protein>
<keyword evidence="1" id="KW-1133">Transmembrane helix</keyword>
<evidence type="ECO:0000313" key="3">
    <source>
        <dbReference type="EMBL" id="KAA6334709.1"/>
    </source>
</evidence>
<evidence type="ECO:0000313" key="2">
    <source>
        <dbReference type="EMBL" id="KAA6307274.1"/>
    </source>
</evidence>
<dbReference type="EMBL" id="SNRY01009290">
    <property type="protein sequence ID" value="KAA6307274.1"/>
    <property type="molecule type" value="Genomic_DNA"/>
</dbReference>